<evidence type="ECO:0008006" key="3">
    <source>
        <dbReference type="Google" id="ProtNLM"/>
    </source>
</evidence>
<name>A0A285L3P5_9NOCA</name>
<gene>
    <name evidence="1" type="ORF">SAMN04244553_1361</name>
</gene>
<dbReference type="Proteomes" id="UP000219565">
    <property type="component" value="Unassembled WGS sequence"/>
</dbReference>
<keyword evidence="2" id="KW-1185">Reference proteome</keyword>
<dbReference type="RefSeq" id="WP_097244082.1">
    <property type="nucleotide sequence ID" value="NZ_OBEG01000001.1"/>
</dbReference>
<proteinExistence type="predicted"/>
<reference evidence="2" key="1">
    <citation type="submission" date="2017-09" db="EMBL/GenBank/DDBJ databases">
        <authorList>
            <person name="Varghese N."/>
            <person name="Submissions S."/>
        </authorList>
    </citation>
    <scope>NUCLEOTIDE SEQUENCE [LARGE SCALE GENOMIC DNA]</scope>
    <source>
        <strain evidence="2">DSM 45537</strain>
    </source>
</reference>
<sequence length="470" mass="51549">MNTPEFTFNGIDGSTGAYLPAPQNVDALAKVIRGEPERLEDENDIKLRSQGAEDHFGAVFGVDLENLEQSGWGVIFADGTSAEAVEALSPLLELRREQAGDRYREYRGESAPRPLETKQRWLARHKMGPGPANPEKVPYYLLIVGDPTALPYQFQYQLDVQYAVGRISFDTIEQYSGYARSVVAAECGERPKTKKITLFGPRNKGDRATKLSAEQLVAPLEADLSGSVDWQVDVSIGDDATKDCLTELFSDTNGPSVLFTASHGMCFPSTDVRRRDAQGALLCQDWPGPLSWGNKPISEGFYFAAADVPAGVRPEIVFSFACFGAGTPHRDDFPHLALGGSPDETTPFVAKLPVHLLAAPTMSTLAFVGHVERAWSCSFASPEVGEQCEPFASCLQALIAGWRVGHTVEVFNQRYADLSTELSDRWYRESHYGERFLDSDLVRLWTSNNDARSYVVIGDPAVRAPSAVGE</sequence>
<accession>A0A285L3P5</accession>
<protein>
    <recommendedName>
        <fullName evidence="3">Peptidase family C25</fullName>
    </recommendedName>
</protein>
<dbReference type="EMBL" id="OBEG01000001">
    <property type="protein sequence ID" value="SNY78687.1"/>
    <property type="molecule type" value="Genomic_DNA"/>
</dbReference>
<dbReference type="AlphaFoldDB" id="A0A285L3P5"/>
<dbReference type="OrthoDB" id="3078209at2"/>
<evidence type="ECO:0000313" key="2">
    <source>
        <dbReference type="Proteomes" id="UP000219565"/>
    </source>
</evidence>
<evidence type="ECO:0000313" key="1">
    <source>
        <dbReference type="EMBL" id="SNY78687.1"/>
    </source>
</evidence>
<organism evidence="1 2">
    <name type="scientific">Nocardia amikacinitolerans</name>
    <dbReference type="NCBI Taxonomy" id="756689"/>
    <lineage>
        <taxon>Bacteria</taxon>
        <taxon>Bacillati</taxon>
        <taxon>Actinomycetota</taxon>
        <taxon>Actinomycetes</taxon>
        <taxon>Mycobacteriales</taxon>
        <taxon>Nocardiaceae</taxon>
        <taxon>Nocardia</taxon>
    </lineage>
</organism>